<evidence type="ECO:0000313" key="1">
    <source>
        <dbReference type="EMBL" id="GJE99164.1"/>
    </source>
</evidence>
<evidence type="ECO:0000313" key="2">
    <source>
        <dbReference type="Proteomes" id="UP000703269"/>
    </source>
</evidence>
<name>A0A9P3GRS2_9APHY</name>
<keyword evidence="2" id="KW-1185">Reference proteome</keyword>
<reference evidence="1 2" key="1">
    <citation type="submission" date="2021-08" db="EMBL/GenBank/DDBJ databases">
        <title>Draft Genome Sequence of Phanerochaete sordida strain YK-624.</title>
        <authorList>
            <person name="Mori T."/>
            <person name="Dohra H."/>
            <person name="Suzuki T."/>
            <person name="Kawagishi H."/>
            <person name="Hirai H."/>
        </authorList>
    </citation>
    <scope>NUCLEOTIDE SEQUENCE [LARGE SCALE GENOMIC DNA]</scope>
    <source>
        <strain evidence="1 2">YK-624</strain>
    </source>
</reference>
<accession>A0A9P3GRS2</accession>
<proteinExistence type="predicted"/>
<gene>
    <name evidence="1" type="ORF">PsYK624_154110</name>
</gene>
<dbReference type="AlphaFoldDB" id="A0A9P3GRS2"/>
<sequence length="138" mass="15950">MARNTGLARELRLSTDGASLLVRRPCALDRRDVLGCVPGESPKWLVQDDDTCRRMLSLSILQGRMWLRVWLLITRLMTSAARHSRRTLSPHEIFRNPCYHTNFTFSDTSPQISLREAIPFAGRTTMQRTRYTRVCRVS</sequence>
<dbReference type="EMBL" id="BPQB01000103">
    <property type="protein sequence ID" value="GJE99164.1"/>
    <property type="molecule type" value="Genomic_DNA"/>
</dbReference>
<comment type="caution">
    <text evidence="1">The sequence shown here is derived from an EMBL/GenBank/DDBJ whole genome shotgun (WGS) entry which is preliminary data.</text>
</comment>
<dbReference type="Proteomes" id="UP000703269">
    <property type="component" value="Unassembled WGS sequence"/>
</dbReference>
<protein>
    <submittedName>
        <fullName evidence="1">Uncharacterized protein</fullName>
    </submittedName>
</protein>
<organism evidence="1 2">
    <name type="scientific">Phanerochaete sordida</name>
    <dbReference type="NCBI Taxonomy" id="48140"/>
    <lineage>
        <taxon>Eukaryota</taxon>
        <taxon>Fungi</taxon>
        <taxon>Dikarya</taxon>
        <taxon>Basidiomycota</taxon>
        <taxon>Agaricomycotina</taxon>
        <taxon>Agaricomycetes</taxon>
        <taxon>Polyporales</taxon>
        <taxon>Phanerochaetaceae</taxon>
        <taxon>Phanerochaete</taxon>
    </lineage>
</organism>